<dbReference type="InterPro" id="IPR050349">
    <property type="entry name" value="WD_LIS1/nudF_dynein_reg"/>
</dbReference>
<gene>
    <name evidence="4" type="ORF">D9757_013549</name>
</gene>
<keyword evidence="5" id="KW-1185">Reference proteome</keyword>
<evidence type="ECO:0000256" key="1">
    <source>
        <dbReference type="ARBA" id="ARBA00022574"/>
    </source>
</evidence>
<proteinExistence type="predicted"/>
<evidence type="ECO:0000256" key="2">
    <source>
        <dbReference type="ARBA" id="ARBA00022737"/>
    </source>
</evidence>
<comment type="caution">
    <text evidence="4">The sequence shown here is derived from an EMBL/GenBank/DDBJ whole genome shotgun (WGS) entry which is preliminary data.</text>
</comment>
<name>A0A8H5GAH3_9AGAR</name>
<dbReference type="PANTHER" id="PTHR44129">
    <property type="entry name" value="WD REPEAT-CONTAINING PROTEIN POP1"/>
    <property type="match status" value="1"/>
</dbReference>
<protein>
    <submittedName>
        <fullName evidence="4">Uncharacterized protein</fullName>
    </submittedName>
</protein>
<dbReference type="PROSITE" id="PS50294">
    <property type="entry name" value="WD_REPEATS_REGION"/>
    <property type="match status" value="1"/>
</dbReference>
<dbReference type="EMBL" id="JAACJN010000208">
    <property type="protein sequence ID" value="KAF5361333.1"/>
    <property type="molecule type" value="Genomic_DNA"/>
</dbReference>
<dbReference type="Gene3D" id="2.130.10.10">
    <property type="entry name" value="YVTN repeat-like/Quinoprotein amine dehydrogenase"/>
    <property type="match status" value="1"/>
</dbReference>
<dbReference type="SUPFAM" id="SSF50978">
    <property type="entry name" value="WD40 repeat-like"/>
    <property type="match status" value="1"/>
</dbReference>
<dbReference type="PROSITE" id="PS00678">
    <property type="entry name" value="WD_REPEATS_1"/>
    <property type="match status" value="1"/>
</dbReference>
<feature type="repeat" description="WD" evidence="3">
    <location>
        <begin position="1"/>
        <end position="30"/>
    </location>
</feature>
<dbReference type="InterPro" id="IPR001680">
    <property type="entry name" value="WD40_rpt"/>
</dbReference>
<dbReference type="InterPro" id="IPR036322">
    <property type="entry name" value="WD40_repeat_dom_sf"/>
</dbReference>
<sequence length="132" mass="14302">MPQHGTRIVSGSYDNTVRIWDATTGIQVGRSLQGPADFGKSAAFSPDGTRIVSDSRDRTLRIFHATPAISVQKIINSSLHPFDPIASVSLMFSTTIGGNGTFQSTNELGQVLFSVNISSAQYTLDSFHRRVD</sequence>
<organism evidence="4 5">
    <name type="scientific">Collybiopsis confluens</name>
    <dbReference type="NCBI Taxonomy" id="2823264"/>
    <lineage>
        <taxon>Eukaryota</taxon>
        <taxon>Fungi</taxon>
        <taxon>Dikarya</taxon>
        <taxon>Basidiomycota</taxon>
        <taxon>Agaricomycotina</taxon>
        <taxon>Agaricomycetes</taxon>
        <taxon>Agaricomycetidae</taxon>
        <taxon>Agaricales</taxon>
        <taxon>Marasmiineae</taxon>
        <taxon>Omphalotaceae</taxon>
        <taxon>Collybiopsis</taxon>
    </lineage>
</organism>
<reference evidence="4 5" key="1">
    <citation type="journal article" date="2020" name="ISME J.">
        <title>Uncovering the hidden diversity of litter-decomposition mechanisms in mushroom-forming fungi.</title>
        <authorList>
            <person name="Floudas D."/>
            <person name="Bentzer J."/>
            <person name="Ahren D."/>
            <person name="Johansson T."/>
            <person name="Persson P."/>
            <person name="Tunlid A."/>
        </authorList>
    </citation>
    <scope>NUCLEOTIDE SEQUENCE [LARGE SCALE GENOMIC DNA]</scope>
    <source>
        <strain evidence="4 5">CBS 406.79</strain>
    </source>
</reference>
<dbReference type="InterPro" id="IPR015943">
    <property type="entry name" value="WD40/YVTN_repeat-like_dom_sf"/>
</dbReference>
<dbReference type="InterPro" id="IPR019775">
    <property type="entry name" value="WD40_repeat_CS"/>
</dbReference>
<keyword evidence="2" id="KW-0677">Repeat</keyword>
<dbReference type="Proteomes" id="UP000518752">
    <property type="component" value="Unassembled WGS sequence"/>
</dbReference>
<dbReference type="OrthoDB" id="6262491at2759"/>
<evidence type="ECO:0000313" key="4">
    <source>
        <dbReference type="EMBL" id="KAF5361333.1"/>
    </source>
</evidence>
<dbReference type="AlphaFoldDB" id="A0A8H5GAH3"/>
<dbReference type="PROSITE" id="PS50082">
    <property type="entry name" value="WD_REPEATS_2"/>
    <property type="match status" value="1"/>
</dbReference>
<dbReference type="Pfam" id="PF00400">
    <property type="entry name" value="WD40"/>
    <property type="match status" value="2"/>
</dbReference>
<evidence type="ECO:0000256" key="3">
    <source>
        <dbReference type="PROSITE-ProRule" id="PRU00221"/>
    </source>
</evidence>
<accession>A0A8H5GAH3</accession>
<keyword evidence="1 3" id="KW-0853">WD repeat</keyword>
<evidence type="ECO:0000313" key="5">
    <source>
        <dbReference type="Proteomes" id="UP000518752"/>
    </source>
</evidence>